<feature type="transmembrane region" description="Helical" evidence="1">
    <location>
        <begin position="89"/>
        <end position="108"/>
    </location>
</feature>
<protein>
    <recommendedName>
        <fullName evidence="4">Alpha-ribazole transporter</fullName>
    </recommendedName>
</protein>
<evidence type="ECO:0000256" key="1">
    <source>
        <dbReference type="SAM" id="Phobius"/>
    </source>
</evidence>
<name>A0A1H7VM52_9BACI</name>
<keyword evidence="1" id="KW-0812">Transmembrane</keyword>
<accession>A0A1H7VM52</accession>
<feature type="transmembrane region" description="Helical" evidence="1">
    <location>
        <begin position="141"/>
        <end position="163"/>
    </location>
</feature>
<dbReference type="STRING" id="930146.SAMN05192533_10113"/>
<dbReference type="EMBL" id="FOBW01000001">
    <property type="protein sequence ID" value="SEM10114.1"/>
    <property type="molecule type" value="Genomic_DNA"/>
</dbReference>
<keyword evidence="1" id="KW-0472">Membrane</keyword>
<reference evidence="3" key="1">
    <citation type="submission" date="2016-10" db="EMBL/GenBank/DDBJ databases">
        <authorList>
            <person name="Varghese N."/>
            <person name="Submissions S."/>
        </authorList>
    </citation>
    <scope>NUCLEOTIDE SEQUENCE [LARGE SCALE GENOMIC DNA]</scope>
    <source>
        <strain evidence="3">B48,IBRC-M 10115,DSM 25386,CECT 8001</strain>
    </source>
</reference>
<evidence type="ECO:0008006" key="4">
    <source>
        <dbReference type="Google" id="ProtNLM"/>
    </source>
</evidence>
<evidence type="ECO:0000313" key="3">
    <source>
        <dbReference type="Proteomes" id="UP000198553"/>
    </source>
</evidence>
<dbReference type="AlphaFoldDB" id="A0A1H7VM52"/>
<sequence length="181" mass="18908">MSVVRRFFVMESGRKKNKVSKKITLTSLLIALTVVGATIKVPAIIGSVAFDSFPALLAAALLGGPAGAVVAGMGHLLSALMGGFPLGALHGLVAIEMALLAFIFSFFYSSGRSWVAAILFVLGNTFAAPLPFLFIMGEAFYLALLPSLFVGSLLNMAIALVAIPRLISILGPRLSEGKVNL</sequence>
<feature type="transmembrane region" description="Helical" evidence="1">
    <location>
        <begin position="114"/>
        <end position="134"/>
    </location>
</feature>
<keyword evidence="3" id="KW-1185">Reference proteome</keyword>
<dbReference type="Gene3D" id="1.10.1760.20">
    <property type="match status" value="1"/>
</dbReference>
<feature type="transmembrane region" description="Helical" evidence="1">
    <location>
        <begin position="53"/>
        <end position="77"/>
    </location>
</feature>
<keyword evidence="1" id="KW-1133">Transmembrane helix</keyword>
<organism evidence="2 3">
    <name type="scientific">Mesobacillus persicus</name>
    <dbReference type="NCBI Taxonomy" id="930146"/>
    <lineage>
        <taxon>Bacteria</taxon>
        <taxon>Bacillati</taxon>
        <taxon>Bacillota</taxon>
        <taxon>Bacilli</taxon>
        <taxon>Bacillales</taxon>
        <taxon>Bacillaceae</taxon>
        <taxon>Mesobacillus</taxon>
    </lineage>
</organism>
<dbReference type="Proteomes" id="UP000198553">
    <property type="component" value="Unassembled WGS sequence"/>
</dbReference>
<dbReference type="Pfam" id="PF12822">
    <property type="entry name" value="ECF_trnsprt"/>
    <property type="match status" value="1"/>
</dbReference>
<proteinExistence type="predicted"/>
<dbReference type="InterPro" id="IPR024529">
    <property type="entry name" value="ECF_trnsprt_substrate-spec"/>
</dbReference>
<evidence type="ECO:0000313" key="2">
    <source>
        <dbReference type="EMBL" id="SEM10114.1"/>
    </source>
</evidence>
<gene>
    <name evidence="2" type="ORF">SAMN05192533_10113</name>
</gene>
<dbReference type="GO" id="GO:0022857">
    <property type="term" value="F:transmembrane transporter activity"/>
    <property type="evidence" value="ECO:0007669"/>
    <property type="project" value="InterPro"/>
</dbReference>